<dbReference type="EMBL" id="LSCR01000003">
    <property type="protein sequence ID" value="KXB35396.1"/>
    <property type="molecule type" value="Genomic_DNA"/>
</dbReference>
<keyword evidence="9 10" id="KW-0407">Ion channel</keyword>
<dbReference type="SUPFAM" id="SSF81330">
    <property type="entry name" value="Gated mechanosensitive channel"/>
    <property type="match status" value="1"/>
</dbReference>
<dbReference type="Proteomes" id="UP000070675">
    <property type="component" value="Unassembled WGS sequence"/>
</dbReference>
<dbReference type="InterPro" id="IPR019823">
    <property type="entry name" value="Mechanosensitive_channel_CS"/>
</dbReference>
<evidence type="ECO:0000256" key="6">
    <source>
        <dbReference type="ARBA" id="ARBA00022989"/>
    </source>
</evidence>
<accession>A0A133XWS5</accession>
<gene>
    <name evidence="10" type="primary">mscL</name>
    <name evidence="11" type="ORF">HMPREF3192_00267</name>
</gene>
<dbReference type="InterPro" id="IPR001185">
    <property type="entry name" value="MS_channel"/>
</dbReference>
<dbReference type="PANTHER" id="PTHR30266">
    <property type="entry name" value="MECHANOSENSITIVE CHANNEL MSCL"/>
    <property type="match status" value="1"/>
</dbReference>
<organism evidence="11 12">
    <name type="scientific">Atopobium deltae</name>
    <dbReference type="NCBI Taxonomy" id="1393034"/>
    <lineage>
        <taxon>Bacteria</taxon>
        <taxon>Bacillati</taxon>
        <taxon>Actinomycetota</taxon>
        <taxon>Coriobacteriia</taxon>
        <taxon>Coriobacteriales</taxon>
        <taxon>Atopobiaceae</taxon>
        <taxon>Atopobium</taxon>
    </lineage>
</organism>
<dbReference type="PROSITE" id="PS01327">
    <property type="entry name" value="MSCL"/>
    <property type="match status" value="1"/>
</dbReference>
<comment type="subunit">
    <text evidence="10">Homopentamer.</text>
</comment>
<sequence>MKKFFKEFGEFINRGNIVDMAVGVIIGGGFTALVTALITYIINPLITAATGGTGNYSGLSIAIPGSDQAIDFGAFIGALINFLLTALVVFIILRLVKSAQTAAAALKKAEKTEEKAPRTCNYCKSEVADDALRCPHCTSVLPNASKQNVADMNGQASA</sequence>
<dbReference type="InterPro" id="IPR037673">
    <property type="entry name" value="MSC/AndL"/>
</dbReference>
<protein>
    <recommendedName>
        <fullName evidence="10">Large-conductance mechanosensitive channel</fullName>
    </recommendedName>
</protein>
<feature type="transmembrane region" description="Helical" evidence="10">
    <location>
        <begin position="72"/>
        <end position="93"/>
    </location>
</feature>
<evidence type="ECO:0000256" key="8">
    <source>
        <dbReference type="ARBA" id="ARBA00023136"/>
    </source>
</evidence>
<comment type="caution">
    <text evidence="11">The sequence shown here is derived from an EMBL/GenBank/DDBJ whole genome shotgun (WGS) entry which is preliminary data.</text>
</comment>
<keyword evidence="5 10" id="KW-0812">Transmembrane</keyword>
<dbReference type="Pfam" id="PF01741">
    <property type="entry name" value="MscL"/>
    <property type="match status" value="1"/>
</dbReference>
<keyword evidence="6 10" id="KW-1133">Transmembrane helix</keyword>
<evidence type="ECO:0000256" key="10">
    <source>
        <dbReference type="HAMAP-Rule" id="MF_00115"/>
    </source>
</evidence>
<proteinExistence type="inferred from homology"/>
<keyword evidence="12" id="KW-1185">Reference proteome</keyword>
<evidence type="ECO:0000313" key="11">
    <source>
        <dbReference type="EMBL" id="KXB35396.1"/>
    </source>
</evidence>
<dbReference type="InterPro" id="IPR036019">
    <property type="entry name" value="MscL_channel"/>
</dbReference>
<comment type="similarity">
    <text evidence="2 10">Belongs to the MscL family.</text>
</comment>
<dbReference type="RefSeq" id="WP_066304638.1">
    <property type="nucleotide sequence ID" value="NZ_KQ959485.1"/>
</dbReference>
<feature type="transmembrane region" description="Helical" evidence="10">
    <location>
        <begin position="21"/>
        <end position="42"/>
    </location>
</feature>
<dbReference type="Gene3D" id="1.10.1200.120">
    <property type="entry name" value="Large-conductance mechanosensitive channel, MscL, domain 1"/>
    <property type="match status" value="1"/>
</dbReference>
<dbReference type="GO" id="GO:0008381">
    <property type="term" value="F:mechanosensitive monoatomic ion channel activity"/>
    <property type="evidence" value="ECO:0007669"/>
    <property type="project" value="UniProtKB-UniRule"/>
</dbReference>
<dbReference type="PANTHER" id="PTHR30266:SF2">
    <property type="entry name" value="LARGE-CONDUCTANCE MECHANOSENSITIVE CHANNEL"/>
    <property type="match status" value="1"/>
</dbReference>
<dbReference type="GO" id="GO:0005886">
    <property type="term" value="C:plasma membrane"/>
    <property type="evidence" value="ECO:0007669"/>
    <property type="project" value="UniProtKB-SubCell"/>
</dbReference>
<evidence type="ECO:0000256" key="3">
    <source>
        <dbReference type="ARBA" id="ARBA00022448"/>
    </source>
</evidence>
<evidence type="ECO:0000256" key="9">
    <source>
        <dbReference type="ARBA" id="ARBA00023303"/>
    </source>
</evidence>
<evidence type="ECO:0000256" key="1">
    <source>
        <dbReference type="ARBA" id="ARBA00004651"/>
    </source>
</evidence>
<reference evidence="12" key="1">
    <citation type="submission" date="2016-01" db="EMBL/GenBank/DDBJ databases">
        <authorList>
            <person name="Mitreva M."/>
            <person name="Pepin K.H."/>
            <person name="Mihindukulasuriya K.A."/>
            <person name="Fulton R."/>
            <person name="Fronick C."/>
            <person name="O'Laughlin M."/>
            <person name="Miner T."/>
            <person name="Herter B."/>
            <person name="Rosa B.A."/>
            <person name="Cordes M."/>
            <person name="Tomlinson C."/>
            <person name="Wollam A."/>
            <person name="Palsikar V.B."/>
            <person name="Mardis E.R."/>
            <person name="Wilson R.K."/>
        </authorList>
    </citation>
    <scope>NUCLEOTIDE SEQUENCE [LARGE SCALE GENOMIC DNA]</scope>
    <source>
        <strain evidence="12">DNF00019</strain>
    </source>
</reference>
<dbReference type="PRINTS" id="PR01264">
    <property type="entry name" value="MECHCHANNEL"/>
</dbReference>
<evidence type="ECO:0000313" key="12">
    <source>
        <dbReference type="Proteomes" id="UP000070675"/>
    </source>
</evidence>
<dbReference type="PATRIC" id="fig|1393034.3.peg.262"/>
<keyword evidence="8 10" id="KW-0472">Membrane</keyword>
<dbReference type="AlphaFoldDB" id="A0A133XWS5"/>
<keyword evidence="3 10" id="KW-0813">Transport</keyword>
<dbReference type="OrthoDB" id="9810350at2"/>
<name>A0A133XWS5_9ACTN</name>
<evidence type="ECO:0000256" key="2">
    <source>
        <dbReference type="ARBA" id="ARBA00007254"/>
    </source>
</evidence>
<evidence type="ECO:0000256" key="4">
    <source>
        <dbReference type="ARBA" id="ARBA00022475"/>
    </source>
</evidence>
<evidence type="ECO:0000256" key="5">
    <source>
        <dbReference type="ARBA" id="ARBA00022692"/>
    </source>
</evidence>
<comment type="subcellular location">
    <subcellularLocation>
        <location evidence="1 10">Cell membrane</location>
        <topology evidence="1 10">Multi-pass membrane protein</topology>
    </subcellularLocation>
</comment>
<keyword evidence="4 10" id="KW-1003">Cell membrane</keyword>
<evidence type="ECO:0000256" key="7">
    <source>
        <dbReference type="ARBA" id="ARBA00023065"/>
    </source>
</evidence>
<keyword evidence="7 10" id="KW-0406">Ion transport</keyword>
<dbReference type="STRING" id="1393034.HMPREF3192_00267"/>
<comment type="function">
    <text evidence="10">Channel that opens in response to stretch forces in the membrane lipid bilayer. May participate in the regulation of osmotic pressure changes within the cell.</text>
</comment>
<dbReference type="HAMAP" id="MF_00115">
    <property type="entry name" value="MscL"/>
    <property type="match status" value="1"/>
</dbReference>
<dbReference type="NCBIfam" id="TIGR00220">
    <property type="entry name" value="mscL"/>
    <property type="match status" value="1"/>
</dbReference>